<feature type="coiled-coil region" evidence="2">
    <location>
        <begin position="508"/>
        <end position="535"/>
    </location>
</feature>
<keyword evidence="3" id="KW-0812">Transmembrane</keyword>
<name>A0A8K1V781_9VIRU</name>
<evidence type="ECO:0000313" key="4">
    <source>
        <dbReference type="EMBL" id="UDY81126.1"/>
    </source>
</evidence>
<dbReference type="EMBL" id="MZ821941">
    <property type="protein sequence ID" value="UDY81126.1"/>
    <property type="molecule type" value="Genomic_RNA"/>
</dbReference>
<keyword evidence="2" id="KW-0175">Coiled coil</keyword>
<protein>
    <submittedName>
        <fullName evidence="4">Putative polyprotein</fullName>
    </submittedName>
</protein>
<keyword evidence="3" id="KW-1133">Transmembrane helix</keyword>
<dbReference type="SUPFAM" id="SSF50494">
    <property type="entry name" value="Trypsin-like serine proteases"/>
    <property type="match status" value="1"/>
</dbReference>
<feature type="transmembrane region" description="Helical" evidence="3">
    <location>
        <begin position="26"/>
        <end position="44"/>
    </location>
</feature>
<evidence type="ECO:0000256" key="1">
    <source>
        <dbReference type="ARBA" id="ARBA00022801"/>
    </source>
</evidence>
<proteinExistence type="predicted"/>
<feature type="coiled-coil region" evidence="2">
    <location>
        <begin position="634"/>
        <end position="687"/>
    </location>
</feature>
<evidence type="ECO:0000256" key="2">
    <source>
        <dbReference type="SAM" id="Coils"/>
    </source>
</evidence>
<accession>A0A8K1V781</accession>
<dbReference type="Gene3D" id="2.40.10.10">
    <property type="entry name" value="Trypsin-like serine proteases"/>
    <property type="match status" value="2"/>
</dbReference>
<feature type="transmembrane region" description="Helical" evidence="3">
    <location>
        <begin position="64"/>
        <end position="83"/>
    </location>
</feature>
<organism evidence="4">
    <name type="scientific">Varroa destructor virus 3/5</name>
    <dbReference type="NCBI Taxonomy" id="2873539"/>
    <lineage>
        <taxon>Viruses</taxon>
        <taxon>Riboviria</taxon>
    </lineage>
</organism>
<dbReference type="InterPro" id="IPR009003">
    <property type="entry name" value="Peptidase_S1_PA"/>
</dbReference>
<dbReference type="InterPro" id="IPR043504">
    <property type="entry name" value="Peptidase_S1_PA_chymotrypsin"/>
</dbReference>
<keyword evidence="1" id="KW-0378">Hydrolase</keyword>
<evidence type="ECO:0000256" key="3">
    <source>
        <dbReference type="SAM" id="Phobius"/>
    </source>
</evidence>
<sequence length="818" mass="93455">MDFANRKATYRNGGRSMPVPPLNYAWGKWGTLLTVTLVAATVIYMNCIELQYTFNVREMRFDHIICTLIWIMALIFLVVNGVFELEYRIKNIIYNMFLSDAPKITTYEDTTALESMKVNPLVTAHPDTFPSCQLMVLTCNDQGVWCRAGNGFRISKTIVVPTHVIDTSAFTAKYVRLAVPEGKRLGKMVVVETPIKDILTIGDDISLINISETELNRLGVTAARVKTLDTKQTSVMAMIYSYAPLFKASVGKISPFDGLAQQIEFSGSTIQGFSGAPYVAGKNDVYGMHTSGGAVNFGISASYLQLLVLGTESNDTIIKSQDNPLSRLIKRFMELENGSSVMPESRGGYSSDRTLEEFLSDWDNKKKGKIGRNWNDSLGAYVYSIEGRFYNITEDIDNYAQTRFPHLFEDADFEYDIHDEDSDKRVRHDKFSKSKRYANPIDDEIPVEDIYEEEEEYRLEERRRKKVEFDEFVRKHELAGSAWWADESATKRVKQSENVGIGVLFNSLTKLTALVEDLKQKCLAAEVKSDQCRKEHQQLMKRLLIQEANANPNGGYKDEALMEPIFQGDSEAELLADYNQMVAPMLVEDELDLLRETVNKSEVSYEEVQSIRLICNRLTQLGKFSNQLLSTIDKIRADKKKREAEERARQIEMELKVKKEEELKRRAIEVEESRARQESEAKEKEAKRGAMCLRVRELFESLTEEEIKEFSRLVVERNTERALARKTGKEKMRQEVISAIDRPEEKSNKKIVLEGTKLRDAKSSMKEDIRPPPKGMIRCPSCIIKKAKDRPCFSNRLDFFKHMEEIHLTRLEAASSGN</sequence>
<dbReference type="GO" id="GO:0016787">
    <property type="term" value="F:hydrolase activity"/>
    <property type="evidence" value="ECO:0007669"/>
    <property type="project" value="UniProtKB-KW"/>
</dbReference>
<keyword evidence="3" id="KW-0472">Membrane</keyword>
<reference evidence="4" key="1">
    <citation type="submission" date="2021-08" db="EMBL/GenBank/DDBJ databases">
        <authorList>
            <person name="Li N.N."/>
        </authorList>
    </citation>
    <scope>NUCLEOTIDE SEQUENCE</scope>
    <source>
        <strain evidence="4">VDV3-5_No4_Am036-JL2018</strain>
    </source>
</reference>